<dbReference type="Pfam" id="PF00497">
    <property type="entry name" value="SBP_bac_3"/>
    <property type="match status" value="1"/>
</dbReference>
<dbReference type="EMBL" id="BAAAUG010000031">
    <property type="protein sequence ID" value="GAA3097627.1"/>
    <property type="molecule type" value="Genomic_DNA"/>
</dbReference>
<dbReference type="InterPro" id="IPR001638">
    <property type="entry name" value="Solute-binding_3/MltF_N"/>
</dbReference>
<dbReference type="Gene3D" id="3.40.190.10">
    <property type="entry name" value="Periplasmic binding protein-like II"/>
    <property type="match status" value="2"/>
</dbReference>
<dbReference type="PANTHER" id="PTHR35936">
    <property type="entry name" value="MEMBRANE-BOUND LYTIC MUREIN TRANSGLYCOSYLASE F"/>
    <property type="match status" value="1"/>
</dbReference>
<keyword evidence="1" id="KW-0732">Signal</keyword>
<sequence length="329" mass="34750">MHQGLKLVRISCVESGSRAPMAPPLGNNEGFIGKTVRRRSLLTGAGVAALGVFGGAACSRVPEEGKVEGGDLLDRLRDAGTVRIGVAGEVPFGYIDKNGEVTGEAPEIAKVIFPRLGVPKVKAVPTKFGALIPGLTQARQFDVVSAGMYISPVRCERVLFSDPDYLMLDSFIVKKGNPHGIKKYEDIVKKGLKVASGTAYAQIATAEAAGSKSVLVVPDQVAGADAVALGRVDAFAGTAVTVRDVVKGNPRVEATKPFQPFIDGEPAYGAGGFAFRLEEKNLRDAFNKELHKLKESGELLRIVKPFGFTETEMTDLTAAKLCPPVKGAS</sequence>
<comment type="caution">
    <text evidence="3">The sequence shown here is derived from an EMBL/GenBank/DDBJ whole genome shotgun (WGS) entry which is preliminary data.</text>
</comment>
<dbReference type="Proteomes" id="UP001501637">
    <property type="component" value="Unassembled WGS sequence"/>
</dbReference>
<evidence type="ECO:0000313" key="4">
    <source>
        <dbReference type="Proteomes" id="UP001501637"/>
    </source>
</evidence>
<dbReference type="CDD" id="cd01002">
    <property type="entry name" value="PBP2_Ehub_like"/>
    <property type="match status" value="1"/>
</dbReference>
<evidence type="ECO:0000259" key="2">
    <source>
        <dbReference type="SMART" id="SM00062"/>
    </source>
</evidence>
<organism evidence="3 4">
    <name type="scientific">Streptomyces rectiviolaceus</name>
    <dbReference type="NCBI Taxonomy" id="332591"/>
    <lineage>
        <taxon>Bacteria</taxon>
        <taxon>Bacillati</taxon>
        <taxon>Actinomycetota</taxon>
        <taxon>Actinomycetes</taxon>
        <taxon>Kitasatosporales</taxon>
        <taxon>Streptomycetaceae</taxon>
        <taxon>Streptomyces</taxon>
    </lineage>
</organism>
<name>A0ABP6MBI3_9ACTN</name>
<keyword evidence="4" id="KW-1185">Reference proteome</keyword>
<dbReference type="InterPro" id="IPR014337">
    <property type="entry name" value="Ectoine_EhuB"/>
</dbReference>
<dbReference type="PANTHER" id="PTHR35936:SF17">
    <property type="entry name" value="ARGININE-BINDING EXTRACELLULAR PROTEIN ARTP"/>
    <property type="match status" value="1"/>
</dbReference>
<feature type="domain" description="Solute-binding protein family 3/N-terminal" evidence="2">
    <location>
        <begin position="81"/>
        <end position="310"/>
    </location>
</feature>
<protein>
    <submittedName>
        <fullName evidence="3">Ectoine/hydroxyectoine ABC transporter substrate-binding protein EhuB</fullName>
    </submittedName>
</protein>
<dbReference type="SUPFAM" id="SSF53850">
    <property type="entry name" value="Periplasmic binding protein-like II"/>
    <property type="match status" value="1"/>
</dbReference>
<gene>
    <name evidence="3" type="primary">ehuB</name>
    <name evidence="3" type="ORF">GCM10010449_21290</name>
</gene>
<reference evidence="4" key="1">
    <citation type="journal article" date="2019" name="Int. J. Syst. Evol. Microbiol.">
        <title>The Global Catalogue of Microorganisms (GCM) 10K type strain sequencing project: providing services to taxonomists for standard genome sequencing and annotation.</title>
        <authorList>
            <consortium name="The Broad Institute Genomics Platform"/>
            <consortium name="The Broad Institute Genome Sequencing Center for Infectious Disease"/>
            <person name="Wu L."/>
            <person name="Ma J."/>
        </authorList>
    </citation>
    <scope>NUCLEOTIDE SEQUENCE [LARGE SCALE GENOMIC DNA]</scope>
    <source>
        <strain evidence="4">JCM 9092</strain>
    </source>
</reference>
<dbReference type="SMART" id="SM00062">
    <property type="entry name" value="PBPb"/>
    <property type="match status" value="1"/>
</dbReference>
<evidence type="ECO:0000313" key="3">
    <source>
        <dbReference type="EMBL" id="GAA3097627.1"/>
    </source>
</evidence>
<dbReference type="NCBIfam" id="TIGR02995">
    <property type="entry name" value="ectoine_ehuB"/>
    <property type="match status" value="1"/>
</dbReference>
<accession>A0ABP6MBI3</accession>
<proteinExistence type="predicted"/>
<evidence type="ECO:0000256" key="1">
    <source>
        <dbReference type="ARBA" id="ARBA00022729"/>
    </source>
</evidence>